<name>A0AB39CDS6_9VIRU</name>
<sequence length="90" mass="10251">MESEADVGSFEVMRKEFLSHYIFCPEVVELSAAFEAVLLSLNVWPKGSMVQQRKGLLKREQFQLGKTLIKTGFAQTTIISRDGTRHTMEQ</sequence>
<organism evidence="1">
    <name type="scientific">Pseudomonas phage HRDY3</name>
    <dbReference type="NCBI Taxonomy" id="3236930"/>
    <lineage>
        <taxon>Viruses</taxon>
    </lineage>
</organism>
<accession>A0AB39CDS6</accession>
<protein>
    <submittedName>
        <fullName evidence="1">Uncharacterized protein</fullName>
    </submittedName>
</protein>
<reference evidence="1" key="1">
    <citation type="submission" date="2024-07" db="EMBL/GenBank/DDBJ databases">
        <authorList>
            <person name="Bringhurst R.M."/>
            <person name="Homer T.E."/>
        </authorList>
    </citation>
    <scope>NUCLEOTIDE SEQUENCE</scope>
</reference>
<evidence type="ECO:0000313" key="1">
    <source>
        <dbReference type="EMBL" id="XDJ15056.1"/>
    </source>
</evidence>
<proteinExistence type="predicted"/>
<dbReference type="EMBL" id="PQ015379">
    <property type="protein sequence ID" value="XDJ15056.1"/>
    <property type="molecule type" value="Genomic_DNA"/>
</dbReference>